<dbReference type="EMBL" id="JAQQWN010000008">
    <property type="protein sequence ID" value="KAK8070736.1"/>
    <property type="molecule type" value="Genomic_DNA"/>
</dbReference>
<dbReference type="Proteomes" id="UP001433268">
    <property type="component" value="Unassembled WGS sequence"/>
</dbReference>
<proteinExistence type="predicted"/>
<organism evidence="2 3">
    <name type="scientific">Apiospora hydei</name>
    <dbReference type="NCBI Taxonomy" id="1337664"/>
    <lineage>
        <taxon>Eukaryota</taxon>
        <taxon>Fungi</taxon>
        <taxon>Dikarya</taxon>
        <taxon>Ascomycota</taxon>
        <taxon>Pezizomycotina</taxon>
        <taxon>Sordariomycetes</taxon>
        <taxon>Xylariomycetidae</taxon>
        <taxon>Amphisphaeriales</taxon>
        <taxon>Apiosporaceae</taxon>
        <taxon>Apiospora</taxon>
    </lineage>
</organism>
<accession>A0ABR1VHM9</accession>
<reference evidence="2 3" key="1">
    <citation type="submission" date="2023-01" db="EMBL/GenBank/DDBJ databases">
        <title>Analysis of 21 Apiospora genomes using comparative genomics revels a genus with tremendous synthesis potential of carbohydrate active enzymes and secondary metabolites.</title>
        <authorList>
            <person name="Sorensen T."/>
        </authorList>
    </citation>
    <scope>NUCLEOTIDE SEQUENCE [LARGE SCALE GENOMIC DNA]</scope>
    <source>
        <strain evidence="2 3">CBS 114990</strain>
    </source>
</reference>
<dbReference type="PANTHER" id="PTHR33112:SF8">
    <property type="entry name" value="HETEROKARYON INCOMPATIBILITY DOMAIN-CONTAINING PROTEIN"/>
    <property type="match status" value="1"/>
</dbReference>
<dbReference type="GeneID" id="92048314"/>
<gene>
    <name evidence="2" type="ORF">PG997_010939</name>
</gene>
<dbReference type="InterPro" id="IPR010730">
    <property type="entry name" value="HET"/>
</dbReference>
<dbReference type="Pfam" id="PF06985">
    <property type="entry name" value="HET"/>
    <property type="match status" value="1"/>
</dbReference>
<name>A0ABR1VHM9_9PEZI</name>
<sequence length="465" mass="52730">MLTSETFNAFLNAIPVPELPATVRDAIDIARQLGLSYIWIDSLCIIQRDKMDWQREAGQMRSVYGGSEVTIAASSAKSAYEGFLKRPVHRNRGVHVRVTTSEHSRRQMFYTWADVLETQPDSTALADRAWCFQERLLSARTLYCSHRGLFWECRSTIGSEFIPVEIPYMAKTDLVLPEATRWDWDDVVRQYSKTRLTYSSDRLPALSGIATRQAEQRAKQKANQYLAGMWCTNLDKQLLWKRDEKLKERPAWQAPTWSWASIDGQVLPKPDASIFYRAKWYIRVIDVRTTLAGPDPHGAVTGGELTLGCASILCGTLDDTSERVYVDWSGAGPVRDESIQIQVSMDCASEEASRGPATVYLLPVAVSDARANFYVAGLILQRCGSGRGRFRRIGYFNSDRLRRYSSDPGTDESGLESEYPTDDEDLRQELVRLIDYAGPETAMEVCYGPMEDMDHRERPDKIIIE</sequence>
<evidence type="ECO:0000259" key="1">
    <source>
        <dbReference type="Pfam" id="PF06985"/>
    </source>
</evidence>
<dbReference type="PANTHER" id="PTHR33112">
    <property type="entry name" value="DOMAIN PROTEIN, PUTATIVE-RELATED"/>
    <property type="match status" value="1"/>
</dbReference>
<dbReference type="RefSeq" id="XP_066664544.1">
    <property type="nucleotide sequence ID" value="XM_066815254.1"/>
</dbReference>
<keyword evidence="3" id="KW-1185">Reference proteome</keyword>
<evidence type="ECO:0000313" key="3">
    <source>
        <dbReference type="Proteomes" id="UP001433268"/>
    </source>
</evidence>
<feature type="domain" description="Heterokaryon incompatibility" evidence="1">
    <location>
        <begin position="17"/>
        <end position="134"/>
    </location>
</feature>
<protein>
    <recommendedName>
        <fullName evidence="1">Heterokaryon incompatibility domain-containing protein</fullName>
    </recommendedName>
</protein>
<evidence type="ECO:0000313" key="2">
    <source>
        <dbReference type="EMBL" id="KAK8070736.1"/>
    </source>
</evidence>
<comment type="caution">
    <text evidence="2">The sequence shown here is derived from an EMBL/GenBank/DDBJ whole genome shotgun (WGS) entry which is preliminary data.</text>
</comment>